<organism evidence="1 2">
    <name type="scientific">Clostridium subterminale</name>
    <dbReference type="NCBI Taxonomy" id="1550"/>
    <lineage>
        <taxon>Bacteria</taxon>
        <taxon>Bacillati</taxon>
        <taxon>Bacillota</taxon>
        <taxon>Clostridia</taxon>
        <taxon>Eubacteriales</taxon>
        <taxon>Clostridiaceae</taxon>
        <taxon>Clostridium</taxon>
    </lineage>
</organism>
<evidence type="ECO:0000313" key="1">
    <source>
        <dbReference type="EMBL" id="GAA0776702.1"/>
    </source>
</evidence>
<gene>
    <name evidence="1" type="ORF">GCM10008908_30540</name>
</gene>
<protein>
    <submittedName>
        <fullName evidence="1">PqqD family peptide modification chaperone</fullName>
    </submittedName>
</protein>
<name>A0ABN1KV31_CLOSU</name>
<dbReference type="EMBL" id="BAAACI010000007">
    <property type="protein sequence ID" value="GAA0776702.1"/>
    <property type="molecule type" value="Genomic_DNA"/>
</dbReference>
<dbReference type="Proteomes" id="UP001501047">
    <property type="component" value="Unassembled WGS sequence"/>
</dbReference>
<dbReference type="InterPro" id="IPR041881">
    <property type="entry name" value="PqqD_sf"/>
</dbReference>
<evidence type="ECO:0000313" key="2">
    <source>
        <dbReference type="Proteomes" id="UP001501047"/>
    </source>
</evidence>
<keyword evidence="2" id="KW-1185">Reference proteome</keyword>
<accession>A0ABN1KV31</accession>
<dbReference type="RefSeq" id="WP_343827352.1">
    <property type="nucleotide sequence ID" value="NZ_BAAACI010000007.1"/>
</dbReference>
<sequence>MKNNKKQEELENQAQDTKHNFALYIPEIKNQNWEEKDGKVIIHIKVTDPVKKFLAWMVKRTPETKLELDERCSTVWKYIDGKRTVYDIAKLMADTYKENVDGELYRLVTYLKYISKRGWIKFKEYGKDVEI</sequence>
<proteinExistence type="predicted"/>
<dbReference type="Gene3D" id="1.10.10.1150">
    <property type="entry name" value="Coenzyme PQQ synthesis protein D (PqqD)"/>
    <property type="match status" value="1"/>
</dbReference>
<reference evidence="1 2" key="1">
    <citation type="journal article" date="2019" name="Int. J. Syst. Evol. Microbiol.">
        <title>The Global Catalogue of Microorganisms (GCM) 10K type strain sequencing project: providing services to taxonomists for standard genome sequencing and annotation.</title>
        <authorList>
            <consortium name="The Broad Institute Genomics Platform"/>
            <consortium name="The Broad Institute Genome Sequencing Center for Infectious Disease"/>
            <person name="Wu L."/>
            <person name="Ma J."/>
        </authorList>
    </citation>
    <scope>NUCLEOTIDE SEQUENCE [LARGE SCALE GENOMIC DNA]</scope>
    <source>
        <strain evidence="1 2">JCM 1417</strain>
    </source>
</reference>
<comment type="caution">
    <text evidence="1">The sequence shown here is derived from an EMBL/GenBank/DDBJ whole genome shotgun (WGS) entry which is preliminary data.</text>
</comment>